<dbReference type="Proteomes" id="UP000224460">
    <property type="component" value="Unassembled WGS sequence"/>
</dbReference>
<evidence type="ECO:0000313" key="2">
    <source>
        <dbReference type="Proteomes" id="UP000224460"/>
    </source>
</evidence>
<accession>A0AC61DAV5</accession>
<protein>
    <submittedName>
        <fullName evidence="1">Multidrug ABC transporter</fullName>
    </submittedName>
</protein>
<organism evidence="1 2">
    <name type="scientific">Sporanaerobium hydrogeniformans</name>
    <dbReference type="NCBI Taxonomy" id="3072179"/>
    <lineage>
        <taxon>Bacteria</taxon>
        <taxon>Bacillati</taxon>
        <taxon>Bacillota</taxon>
        <taxon>Clostridia</taxon>
        <taxon>Lachnospirales</taxon>
        <taxon>Lachnospiraceae</taxon>
        <taxon>Sporanaerobium</taxon>
    </lineage>
</organism>
<keyword evidence="2" id="KW-1185">Reference proteome</keyword>
<reference evidence="1" key="1">
    <citation type="submission" date="2017-10" db="EMBL/GenBank/DDBJ databases">
        <title>Genome sequence of cellulolytic Lachnospiraceae bacterium XHS1971 isolated from hotspring sediment.</title>
        <authorList>
            <person name="Vasudevan G."/>
            <person name="Joshi A.J."/>
            <person name="Hivarkar S."/>
            <person name="Lanjekar V.B."/>
            <person name="Dhakephalkar P.K."/>
            <person name="Dagar S."/>
        </authorList>
    </citation>
    <scope>NUCLEOTIDE SEQUENCE</scope>
    <source>
        <strain evidence="1">XHS1971</strain>
    </source>
</reference>
<name>A0AC61DAV5_9FIRM</name>
<sequence>MNSYIILFLVSVFIASFSQILLKISANKQHKSPIFEIINPIVIFSYSLFLVSMLLTTLALSKVEYKMAAVIESIGYVYILILSCLILKEKIGKNRLIGNLMIIVGILIYSM</sequence>
<evidence type="ECO:0000313" key="1">
    <source>
        <dbReference type="EMBL" id="PHV70173.1"/>
    </source>
</evidence>
<dbReference type="EMBL" id="PEDL01000013">
    <property type="protein sequence ID" value="PHV70173.1"/>
    <property type="molecule type" value="Genomic_DNA"/>
</dbReference>
<proteinExistence type="predicted"/>
<gene>
    <name evidence="1" type="ORF">CS063_11895</name>
</gene>
<comment type="caution">
    <text evidence="1">The sequence shown here is derived from an EMBL/GenBank/DDBJ whole genome shotgun (WGS) entry which is preliminary data.</text>
</comment>